<keyword evidence="1 2" id="KW-0129">CBS domain</keyword>
<dbReference type="SMART" id="SM00116">
    <property type="entry name" value="CBS"/>
    <property type="match status" value="2"/>
</dbReference>
<dbReference type="PANTHER" id="PTHR43080:SF2">
    <property type="entry name" value="CBS DOMAIN-CONTAINING PROTEIN"/>
    <property type="match status" value="1"/>
</dbReference>
<dbReference type="EMBL" id="QKRA01000002">
    <property type="protein sequence ID" value="RDL45444.1"/>
    <property type="molecule type" value="Genomic_DNA"/>
</dbReference>
<dbReference type="AlphaFoldDB" id="A0A370UCD3"/>
<dbReference type="PROSITE" id="PS51371">
    <property type="entry name" value="CBS"/>
    <property type="match status" value="2"/>
</dbReference>
<feature type="domain" description="CBS" evidence="3">
    <location>
        <begin position="83"/>
        <end position="136"/>
    </location>
</feature>
<evidence type="ECO:0000256" key="1">
    <source>
        <dbReference type="ARBA" id="ARBA00023122"/>
    </source>
</evidence>
<evidence type="ECO:0000313" key="5">
    <source>
        <dbReference type="Proteomes" id="UP000254326"/>
    </source>
</evidence>
<sequence>MQTVADLMITDLITLKESDSMAKAKQLMAEKNIRNLPVVDEQGQCLGMLTQREYLKHAFYLVSQFGTQMLHKKEEQTPVRNAMNKDILTIAPDLSLKAAAEFFIENKYGCLLVAEDSKIVGIITPIDFVKLAHSLL</sequence>
<dbReference type="RefSeq" id="WP_115467477.1">
    <property type="nucleotide sequence ID" value="NZ_QKRA01000002.1"/>
</dbReference>
<organism evidence="4 5">
    <name type="scientific">Marinomonas piezotolerans</name>
    <dbReference type="NCBI Taxonomy" id="2213058"/>
    <lineage>
        <taxon>Bacteria</taxon>
        <taxon>Pseudomonadati</taxon>
        <taxon>Pseudomonadota</taxon>
        <taxon>Gammaproteobacteria</taxon>
        <taxon>Oceanospirillales</taxon>
        <taxon>Oceanospirillaceae</taxon>
        <taxon>Marinomonas</taxon>
    </lineage>
</organism>
<comment type="caution">
    <text evidence="4">The sequence shown here is derived from an EMBL/GenBank/DDBJ whole genome shotgun (WGS) entry which is preliminary data.</text>
</comment>
<protein>
    <submittedName>
        <fullName evidence="4">CBS domain-containing protein</fullName>
    </submittedName>
</protein>
<dbReference type="PANTHER" id="PTHR43080">
    <property type="entry name" value="CBS DOMAIN-CONTAINING PROTEIN CBSX3, MITOCHONDRIAL"/>
    <property type="match status" value="1"/>
</dbReference>
<dbReference type="CDD" id="cd04584">
    <property type="entry name" value="CBS_pair_AcuB_like"/>
    <property type="match status" value="1"/>
</dbReference>
<dbReference type="SUPFAM" id="SSF54631">
    <property type="entry name" value="CBS-domain pair"/>
    <property type="match status" value="1"/>
</dbReference>
<evidence type="ECO:0000313" key="4">
    <source>
        <dbReference type="EMBL" id="RDL45444.1"/>
    </source>
</evidence>
<dbReference type="Pfam" id="PF00571">
    <property type="entry name" value="CBS"/>
    <property type="match status" value="2"/>
</dbReference>
<keyword evidence="5" id="KW-1185">Reference proteome</keyword>
<dbReference type="InterPro" id="IPR046342">
    <property type="entry name" value="CBS_dom_sf"/>
</dbReference>
<feature type="domain" description="CBS" evidence="3">
    <location>
        <begin position="8"/>
        <end position="64"/>
    </location>
</feature>
<proteinExistence type="predicted"/>
<dbReference type="Proteomes" id="UP000254326">
    <property type="component" value="Unassembled WGS sequence"/>
</dbReference>
<dbReference type="Gene3D" id="3.10.580.10">
    <property type="entry name" value="CBS-domain"/>
    <property type="match status" value="1"/>
</dbReference>
<accession>A0A370UCD3</accession>
<name>A0A370UCD3_9GAMM</name>
<dbReference type="OrthoDB" id="9802114at2"/>
<dbReference type="InterPro" id="IPR051257">
    <property type="entry name" value="Diverse_CBS-Domain"/>
</dbReference>
<gene>
    <name evidence="4" type="ORF">DN730_07490</name>
</gene>
<evidence type="ECO:0000259" key="3">
    <source>
        <dbReference type="PROSITE" id="PS51371"/>
    </source>
</evidence>
<reference evidence="4 5" key="1">
    <citation type="submission" date="2018-06" db="EMBL/GenBank/DDBJ databases">
        <title>Marinomonas sp. YLB-05 draft genome sequence.</title>
        <authorList>
            <person name="Yu L."/>
            <person name="Tang X."/>
        </authorList>
    </citation>
    <scope>NUCLEOTIDE SEQUENCE [LARGE SCALE GENOMIC DNA]</scope>
    <source>
        <strain evidence="4 5">YLB-05</strain>
    </source>
</reference>
<evidence type="ECO:0000256" key="2">
    <source>
        <dbReference type="PROSITE-ProRule" id="PRU00703"/>
    </source>
</evidence>
<dbReference type="InterPro" id="IPR000644">
    <property type="entry name" value="CBS_dom"/>
</dbReference>